<comment type="caution">
    <text evidence="2">The sequence shown here is derived from an EMBL/GenBank/DDBJ whole genome shotgun (WGS) entry which is preliminary data.</text>
</comment>
<dbReference type="EMBL" id="SSOB01000015">
    <property type="protein sequence ID" value="THF78768.1"/>
    <property type="molecule type" value="Genomic_DNA"/>
</dbReference>
<dbReference type="GO" id="GO:0005975">
    <property type="term" value="P:carbohydrate metabolic process"/>
    <property type="evidence" value="ECO:0007669"/>
    <property type="project" value="InterPro"/>
</dbReference>
<dbReference type="Gene3D" id="1.50.10.10">
    <property type="match status" value="1"/>
</dbReference>
<keyword evidence="3" id="KW-1185">Reference proteome</keyword>
<dbReference type="SUPFAM" id="SSF48208">
    <property type="entry name" value="Six-hairpin glycosidases"/>
    <property type="match status" value="1"/>
</dbReference>
<reference evidence="2 3" key="1">
    <citation type="submission" date="2019-04" db="EMBL/GenBank/DDBJ databases">
        <title>Cohnella sp. nov. isolated from preserved vegetables.</title>
        <authorList>
            <person name="Lin S.-Y."/>
            <person name="Hung M.-H."/>
            <person name="Young C.-C."/>
        </authorList>
    </citation>
    <scope>NUCLEOTIDE SEQUENCE [LARGE SCALE GENOMIC DNA]</scope>
    <source>
        <strain evidence="2 3">CC-MHH1044</strain>
    </source>
</reference>
<dbReference type="InterPro" id="IPR010905">
    <property type="entry name" value="Glyco_hydro_88"/>
</dbReference>
<gene>
    <name evidence="2" type="ORF">E6C55_13685</name>
</gene>
<dbReference type="Pfam" id="PF07470">
    <property type="entry name" value="Glyco_hydro_88"/>
    <property type="match status" value="1"/>
</dbReference>
<dbReference type="InterPro" id="IPR008928">
    <property type="entry name" value="6-hairpin_glycosidase_sf"/>
</dbReference>
<dbReference type="Proteomes" id="UP000310636">
    <property type="component" value="Unassembled WGS sequence"/>
</dbReference>
<dbReference type="InterPro" id="IPR012341">
    <property type="entry name" value="6hp_glycosidase-like_sf"/>
</dbReference>
<dbReference type="OrthoDB" id="9812931at2"/>
<proteinExistence type="predicted"/>
<dbReference type="InterPro" id="IPR052043">
    <property type="entry name" value="PolySaccharide_Degr_Enz"/>
</dbReference>
<evidence type="ECO:0000313" key="2">
    <source>
        <dbReference type="EMBL" id="THF78768.1"/>
    </source>
</evidence>
<dbReference type="PANTHER" id="PTHR33886">
    <property type="entry name" value="UNSATURATED RHAMNOGALACTURONAN HYDROLASE (EUROFUNG)"/>
    <property type="match status" value="1"/>
</dbReference>
<keyword evidence="1 2" id="KW-0378">Hydrolase</keyword>
<protein>
    <submittedName>
        <fullName evidence="2">Glycosyl hydrolase</fullName>
    </submittedName>
</protein>
<organism evidence="2 3">
    <name type="scientific">Cohnella fermenti</name>
    <dbReference type="NCBI Taxonomy" id="2565925"/>
    <lineage>
        <taxon>Bacteria</taxon>
        <taxon>Bacillati</taxon>
        <taxon>Bacillota</taxon>
        <taxon>Bacilli</taxon>
        <taxon>Bacillales</taxon>
        <taxon>Paenibacillaceae</taxon>
        <taxon>Cohnella</taxon>
    </lineage>
</organism>
<sequence length="356" mass="39322">MGIPEKSLIGERAQRVYERLNQGTDGEWGMDRNAWDWVPGVGVISQLAYYERNGSPEIIADLRRWVAANRHRAGAVNVINSMAPYAIFPALYRLTGESGLLEEAKRIGDWMRFEAPRTRGGAWEHTVTEDASFPEQVWADTVFMAALFMSRLARVTGQEEYAEEAVRQLTLHLRQLQDEATGVLFHGWDCRAGNPLSGARWTRANAWIALATPMMLEELKPFGTIPDEVPERYRTLMTALGRYQLEGGLWPTVLDRPDFYTETSGSAGIACGILYGIRQGLLEPKLQAVADRALPAVLERIGSDGTVTGVSGGTPVLQTVEHYNEVPCYPTLYGQGLALMLLAEYNGAKGVSGDGE</sequence>
<dbReference type="RefSeq" id="WP_136370356.1">
    <property type="nucleotide sequence ID" value="NZ_SSOB01000015.1"/>
</dbReference>
<name>A0A4S4BVX6_9BACL</name>
<dbReference type="GO" id="GO:0016787">
    <property type="term" value="F:hydrolase activity"/>
    <property type="evidence" value="ECO:0007669"/>
    <property type="project" value="UniProtKB-KW"/>
</dbReference>
<dbReference type="PANTHER" id="PTHR33886:SF8">
    <property type="entry name" value="UNSATURATED RHAMNOGALACTURONAN HYDROLASE (EUROFUNG)"/>
    <property type="match status" value="1"/>
</dbReference>
<evidence type="ECO:0000256" key="1">
    <source>
        <dbReference type="ARBA" id="ARBA00022801"/>
    </source>
</evidence>
<evidence type="ECO:0000313" key="3">
    <source>
        <dbReference type="Proteomes" id="UP000310636"/>
    </source>
</evidence>
<dbReference type="AlphaFoldDB" id="A0A4S4BVX6"/>
<accession>A0A4S4BVX6</accession>